<dbReference type="SUPFAM" id="SSF54001">
    <property type="entry name" value="Cysteine proteinases"/>
    <property type="match status" value="1"/>
</dbReference>
<dbReference type="Proteomes" id="UP000237640">
    <property type="component" value="Unassembled WGS sequence"/>
</dbReference>
<reference evidence="3 4" key="1">
    <citation type="submission" date="2018-03" db="EMBL/GenBank/DDBJ databases">
        <title>Genomic Encyclopedia of Archaeal and Bacterial Type Strains, Phase II (KMG-II): from individual species to whole genera.</title>
        <authorList>
            <person name="Goeker M."/>
        </authorList>
    </citation>
    <scope>NUCLEOTIDE SEQUENCE [LARGE SCALE GENOMIC DNA]</scope>
    <source>
        <strain evidence="3 4">DSM 25027</strain>
    </source>
</reference>
<protein>
    <submittedName>
        <fullName evidence="3">Transglutaminase superfamily protein</fullName>
    </submittedName>
</protein>
<dbReference type="Gene3D" id="3.10.620.30">
    <property type="match status" value="1"/>
</dbReference>
<dbReference type="EMBL" id="PVYX01000001">
    <property type="protein sequence ID" value="PRX57856.1"/>
    <property type="molecule type" value="Genomic_DNA"/>
</dbReference>
<accession>A0A2T0MK28</accession>
<dbReference type="Pfam" id="PF01841">
    <property type="entry name" value="Transglut_core"/>
    <property type="match status" value="1"/>
</dbReference>
<gene>
    <name evidence="3" type="ORF">CLV81_1869</name>
</gene>
<dbReference type="InterPro" id="IPR038765">
    <property type="entry name" value="Papain-like_cys_pep_sf"/>
</dbReference>
<evidence type="ECO:0000259" key="1">
    <source>
        <dbReference type="Pfam" id="PF01841"/>
    </source>
</evidence>
<evidence type="ECO:0000313" key="3">
    <source>
        <dbReference type="EMBL" id="PRX57856.1"/>
    </source>
</evidence>
<evidence type="ECO:0000313" key="4">
    <source>
        <dbReference type="Proteomes" id="UP000237640"/>
    </source>
</evidence>
<dbReference type="OrthoDB" id="98874at2"/>
<evidence type="ECO:0000259" key="2">
    <source>
        <dbReference type="Pfam" id="PF12969"/>
    </source>
</evidence>
<dbReference type="RefSeq" id="WP_106144720.1">
    <property type="nucleotide sequence ID" value="NZ_PVYX01000001.1"/>
</dbReference>
<sequence length="648" mass="74566">MSKSLLITIFVLLGTLNCTLGQEIKFGKVSDKELTQESYMNDNSASAAILYKKQDTYLISSNGESRLVTEIHERIKIYTKEGFEYATKEINLYKNRSAKEQVKKLKAVTYNLENGKVVETELGKDEVFETDLSYNYNQVKFTMPNVKEGSILEFSYRVNSPFIWNIDEFRFQYDIPVHKMFASIRTPKGFRFRQTPKGYYSVYPKKYTRKDNRIGMDVVVNEYTVTNMPAMKAESYVDNIHNYRSGVMFELVSVELPGFFRSYAQSWKDVAQTIGSSDDYKNELDKTRSFDDELDNLLANETSQVDKMKAIFKYVKSNISWNGLDGKYFFNGLKKTLKEKKGNAADINLLLVAMLRYAGIDANPVIISTKDNLIPFFPTVDRLNYVLAYAKINDKPYFMDGTEEFSDINVLPIKDYNWKGILVDNNRKQWKQINLISPGTSSNMYSLNVDLNEDGSAEGTCKARFDRHSALNFRNGYKSKDMESFLSAKESMLSDIEIDEYNAENAENYEGRVGESFSFFNDYGADEIDGKLYLKPLGFLAMGENPFKVEERVYPVDFGFPFKDVYMVKLNLPEGYKIESCPESKSLKLPDGLGLFRFNITPRENEVDVMVNFEIKSSIIAPSYYPLLKEFFNQVITKESEQLVLSKI</sequence>
<dbReference type="InterPro" id="IPR002931">
    <property type="entry name" value="Transglutaminase-like"/>
</dbReference>
<dbReference type="Pfam" id="PF12969">
    <property type="entry name" value="DUF3857"/>
    <property type="match status" value="1"/>
</dbReference>
<keyword evidence="4" id="KW-1185">Reference proteome</keyword>
<dbReference type="AlphaFoldDB" id="A0A2T0MK28"/>
<comment type="caution">
    <text evidence="3">The sequence shown here is derived from an EMBL/GenBank/DDBJ whole genome shotgun (WGS) entry which is preliminary data.</text>
</comment>
<dbReference type="Gene3D" id="2.60.120.1130">
    <property type="match status" value="1"/>
</dbReference>
<name>A0A2T0MK28_9FLAO</name>
<feature type="domain" description="Transglutaminase-like" evidence="1">
    <location>
        <begin position="296"/>
        <end position="370"/>
    </location>
</feature>
<dbReference type="InterPro" id="IPR024618">
    <property type="entry name" value="DUF3857"/>
</dbReference>
<proteinExistence type="predicted"/>
<feature type="domain" description="DUF3857" evidence="2">
    <location>
        <begin position="68"/>
        <end position="207"/>
    </location>
</feature>
<organism evidence="3 4">
    <name type="scientific">Flagellimonas meridianipacifica</name>
    <dbReference type="NCBI Taxonomy" id="1080225"/>
    <lineage>
        <taxon>Bacteria</taxon>
        <taxon>Pseudomonadati</taxon>
        <taxon>Bacteroidota</taxon>
        <taxon>Flavobacteriia</taxon>
        <taxon>Flavobacteriales</taxon>
        <taxon>Flavobacteriaceae</taxon>
        <taxon>Flagellimonas</taxon>
    </lineage>
</organism>
<dbReference type="Gene3D" id="2.60.40.3140">
    <property type="match status" value="1"/>
</dbReference>